<proteinExistence type="predicted"/>
<accession>A0A5J6PZ93</accession>
<name>A0A5J6PZ93_9NEIS</name>
<evidence type="ECO:0000313" key="2">
    <source>
        <dbReference type="EMBL" id="QEY26177.1"/>
    </source>
</evidence>
<sequence length="72" mass="8433">MVCAHRGVHTRFLLSPIVITEIERDKLHREIERTQGKLTSHYELHPLTSKPGVMRRVKPQRKSRKATKCKDC</sequence>
<reference evidence="2 3" key="1">
    <citation type="submission" date="2018-08" db="EMBL/GenBank/DDBJ databases">
        <title>Neisseria zalophi ATCC BAA-2455 complete genome.</title>
        <authorList>
            <person name="Veseli I.A."/>
            <person name="Buttler R."/>
            <person name="Mascarenhas dos Santos A.C."/>
            <person name="Pombert J.-F."/>
        </authorList>
    </citation>
    <scope>NUCLEOTIDE SEQUENCE [LARGE SCALE GENOMIC DNA]</scope>
    <source>
        <strain evidence="2 3">ATCC BAA-2455</strain>
    </source>
</reference>
<organism evidence="2 3">
    <name type="scientific">Neisseria zalophi</name>
    <dbReference type="NCBI Taxonomy" id="640030"/>
    <lineage>
        <taxon>Bacteria</taxon>
        <taxon>Pseudomonadati</taxon>
        <taxon>Pseudomonadota</taxon>
        <taxon>Betaproteobacteria</taxon>
        <taxon>Neisseriales</taxon>
        <taxon>Neisseriaceae</taxon>
        <taxon>Neisseria</taxon>
    </lineage>
</organism>
<keyword evidence="3" id="KW-1185">Reference proteome</keyword>
<dbReference type="EMBL" id="CP031700">
    <property type="protein sequence ID" value="QEY26177.1"/>
    <property type="molecule type" value="Genomic_DNA"/>
</dbReference>
<protein>
    <submittedName>
        <fullName evidence="2">Uncharacterized protein</fullName>
    </submittedName>
</protein>
<dbReference type="AlphaFoldDB" id="A0A5J6PZ93"/>
<evidence type="ECO:0000256" key="1">
    <source>
        <dbReference type="SAM" id="MobiDB-lite"/>
    </source>
</evidence>
<evidence type="ECO:0000313" key="3">
    <source>
        <dbReference type="Proteomes" id="UP000325713"/>
    </source>
</evidence>
<gene>
    <name evidence="2" type="ORF">D0T92_06315</name>
</gene>
<feature type="region of interest" description="Disordered" evidence="1">
    <location>
        <begin position="49"/>
        <end position="72"/>
    </location>
</feature>
<feature type="compositionally biased region" description="Basic residues" evidence="1">
    <location>
        <begin position="53"/>
        <end position="72"/>
    </location>
</feature>
<dbReference type="KEGG" id="nzl:D0T92_06315"/>
<dbReference type="Proteomes" id="UP000325713">
    <property type="component" value="Chromosome"/>
</dbReference>